<feature type="region of interest" description="Disordered" evidence="11">
    <location>
        <begin position="1"/>
        <end position="35"/>
    </location>
</feature>
<evidence type="ECO:0000256" key="11">
    <source>
        <dbReference type="SAM" id="MobiDB-lite"/>
    </source>
</evidence>
<keyword evidence="9" id="KW-0408">Iron</keyword>
<dbReference type="PANTHER" id="PTHR15422">
    <property type="entry name" value="OS05G0565100 PROTEIN"/>
    <property type="match status" value="1"/>
</dbReference>
<dbReference type="VEuPathDB" id="FungiDB:PSTT_04184"/>
<dbReference type="Gene3D" id="1.20.120.1770">
    <property type="match status" value="1"/>
</dbReference>
<evidence type="ECO:0000256" key="5">
    <source>
        <dbReference type="ARBA" id="ARBA00022692"/>
    </source>
</evidence>
<name>A0A2S4UT69_9BASI</name>
<evidence type="ECO:0000256" key="7">
    <source>
        <dbReference type="ARBA" id="ARBA00022982"/>
    </source>
</evidence>
<dbReference type="VEuPathDB" id="FungiDB:PSHT_13030"/>
<dbReference type="PANTHER" id="PTHR15422:SF45">
    <property type="entry name" value="CYTOCHROME B561 DOMAIN-CONTAINING PROTEIN"/>
    <property type="match status" value="1"/>
</dbReference>
<evidence type="ECO:0000256" key="4">
    <source>
        <dbReference type="ARBA" id="ARBA00022617"/>
    </source>
</evidence>
<dbReference type="SMART" id="SM00665">
    <property type="entry name" value="B561"/>
    <property type="match status" value="1"/>
</dbReference>
<evidence type="ECO:0000256" key="8">
    <source>
        <dbReference type="ARBA" id="ARBA00022989"/>
    </source>
</evidence>
<dbReference type="InterPro" id="IPR045150">
    <property type="entry name" value="CYB561D1/2"/>
</dbReference>
<evidence type="ECO:0000256" key="10">
    <source>
        <dbReference type="ARBA" id="ARBA00023136"/>
    </source>
</evidence>
<evidence type="ECO:0000313" key="14">
    <source>
        <dbReference type="EMBL" id="POW00486.1"/>
    </source>
</evidence>
<keyword evidence="3" id="KW-0813">Transport</keyword>
<dbReference type="CDD" id="cd08761">
    <property type="entry name" value="Cyt_b561_CYB561D2_like"/>
    <property type="match status" value="1"/>
</dbReference>
<dbReference type="PROSITE" id="PS50939">
    <property type="entry name" value="CYTOCHROME_B561"/>
    <property type="match status" value="1"/>
</dbReference>
<reference evidence="15" key="3">
    <citation type="journal article" date="2018" name="Mol. Plant Microbe Interact.">
        <title>Genome sequence resources for the wheat stripe rust pathogen (Puccinia striiformis f. sp. tritici) and the barley stripe rust pathogen (Puccinia striiformis f. sp. hordei).</title>
        <authorList>
            <person name="Xia C."/>
            <person name="Wang M."/>
            <person name="Yin C."/>
            <person name="Cornejo O.E."/>
            <person name="Hulbert S.H."/>
            <person name="Chen X."/>
        </authorList>
    </citation>
    <scope>NUCLEOTIDE SEQUENCE [LARGE SCALE GENOMIC DNA]</scope>
    <source>
        <strain evidence="15">93TX-2</strain>
    </source>
</reference>
<keyword evidence="5 12" id="KW-0812">Transmembrane</keyword>
<comment type="subcellular location">
    <subcellularLocation>
        <location evidence="2">Membrane</location>
        <topology evidence="2">Multi-pass membrane protein</topology>
    </subcellularLocation>
</comment>
<keyword evidence="8 12" id="KW-1133">Transmembrane helix</keyword>
<evidence type="ECO:0000256" key="2">
    <source>
        <dbReference type="ARBA" id="ARBA00004141"/>
    </source>
</evidence>
<dbReference type="EMBL" id="PKSM01000250">
    <property type="protein sequence ID" value="POW00486.1"/>
    <property type="molecule type" value="Genomic_DNA"/>
</dbReference>
<evidence type="ECO:0000256" key="1">
    <source>
        <dbReference type="ARBA" id="ARBA00001970"/>
    </source>
</evidence>
<dbReference type="Pfam" id="PF03188">
    <property type="entry name" value="Cytochrom_B561"/>
    <property type="match status" value="1"/>
</dbReference>
<feature type="transmembrane region" description="Helical" evidence="12">
    <location>
        <begin position="202"/>
        <end position="222"/>
    </location>
</feature>
<dbReference type="InterPro" id="IPR006593">
    <property type="entry name" value="Cyt_b561/ferric_Rdtase_TM"/>
</dbReference>
<evidence type="ECO:0000256" key="6">
    <source>
        <dbReference type="ARBA" id="ARBA00022723"/>
    </source>
</evidence>
<gene>
    <name evidence="14" type="ORF">PSHT_13030</name>
</gene>
<evidence type="ECO:0000256" key="12">
    <source>
        <dbReference type="SAM" id="Phobius"/>
    </source>
</evidence>
<feature type="transmembrane region" description="Helical" evidence="12">
    <location>
        <begin position="123"/>
        <end position="147"/>
    </location>
</feature>
<feature type="transmembrane region" description="Helical" evidence="12">
    <location>
        <begin position="62"/>
        <end position="81"/>
    </location>
</feature>
<accession>A0A2S4UT69</accession>
<keyword evidence="10 12" id="KW-0472">Membrane</keyword>
<evidence type="ECO:0000256" key="9">
    <source>
        <dbReference type="ARBA" id="ARBA00023004"/>
    </source>
</evidence>
<evidence type="ECO:0000259" key="13">
    <source>
        <dbReference type="PROSITE" id="PS50939"/>
    </source>
</evidence>
<evidence type="ECO:0000313" key="15">
    <source>
        <dbReference type="Proteomes" id="UP000238274"/>
    </source>
</evidence>
<dbReference type="GO" id="GO:0140575">
    <property type="term" value="F:transmembrane monodehydroascorbate reductase activity"/>
    <property type="evidence" value="ECO:0007669"/>
    <property type="project" value="InterPro"/>
</dbReference>
<feature type="transmembrane region" description="Helical" evidence="12">
    <location>
        <begin position="93"/>
        <end position="111"/>
    </location>
</feature>
<feature type="domain" description="Cytochrome b561" evidence="13">
    <location>
        <begin position="56"/>
        <end position="264"/>
    </location>
</feature>
<dbReference type="AlphaFoldDB" id="A0A2S4UT69"/>
<organism evidence="14 15">
    <name type="scientific">Puccinia striiformis</name>
    <dbReference type="NCBI Taxonomy" id="27350"/>
    <lineage>
        <taxon>Eukaryota</taxon>
        <taxon>Fungi</taxon>
        <taxon>Dikarya</taxon>
        <taxon>Basidiomycota</taxon>
        <taxon>Pucciniomycotina</taxon>
        <taxon>Pucciniomycetes</taxon>
        <taxon>Pucciniales</taxon>
        <taxon>Pucciniaceae</taxon>
        <taxon>Puccinia</taxon>
    </lineage>
</organism>
<feature type="compositionally biased region" description="Polar residues" evidence="11">
    <location>
        <begin position="14"/>
        <end position="35"/>
    </location>
</feature>
<reference evidence="15" key="2">
    <citation type="journal article" date="2018" name="BMC Genomics">
        <title>Genomic insights into host adaptation between the wheat stripe rust pathogen (Puccinia striiformis f. sp. tritici) and the barley stripe rust pathogen (Puccinia striiformis f. sp. hordei).</title>
        <authorList>
            <person name="Xia C."/>
            <person name="Wang M."/>
            <person name="Yin C."/>
            <person name="Cornejo O.E."/>
            <person name="Hulbert S.H."/>
            <person name="Chen X."/>
        </authorList>
    </citation>
    <scope>NUCLEOTIDE SEQUENCE [LARGE SCALE GENOMIC DNA]</scope>
    <source>
        <strain evidence="15">93TX-2</strain>
    </source>
</reference>
<dbReference type="GO" id="GO:0016020">
    <property type="term" value="C:membrane"/>
    <property type="evidence" value="ECO:0007669"/>
    <property type="project" value="UniProtKB-SubCell"/>
</dbReference>
<protein>
    <recommendedName>
        <fullName evidence="13">Cytochrome b561 domain-containing protein</fullName>
    </recommendedName>
</protein>
<evidence type="ECO:0000256" key="3">
    <source>
        <dbReference type="ARBA" id="ARBA00022448"/>
    </source>
</evidence>
<dbReference type="Proteomes" id="UP000238274">
    <property type="component" value="Unassembled WGS sequence"/>
</dbReference>
<comment type="caution">
    <text evidence="14">The sequence shown here is derived from an EMBL/GenBank/DDBJ whole genome shotgun (WGS) entry which is preliminary data.</text>
</comment>
<dbReference type="GO" id="GO:0046872">
    <property type="term" value="F:metal ion binding"/>
    <property type="evidence" value="ECO:0007669"/>
    <property type="project" value="UniProtKB-KW"/>
</dbReference>
<keyword evidence="15" id="KW-1185">Reference proteome</keyword>
<dbReference type="OrthoDB" id="432881at2759"/>
<reference evidence="14 15" key="1">
    <citation type="submission" date="2017-12" db="EMBL/GenBank/DDBJ databases">
        <title>Gene loss provides genomic basis for host adaptation in cereal stripe rust fungi.</title>
        <authorList>
            <person name="Xia C."/>
        </authorList>
    </citation>
    <scope>NUCLEOTIDE SEQUENCE [LARGE SCALE GENOMIC DNA]</scope>
    <source>
        <strain evidence="14 15">93TX-2</strain>
    </source>
</reference>
<feature type="transmembrane region" description="Helical" evidence="12">
    <location>
        <begin position="234"/>
        <end position="253"/>
    </location>
</feature>
<keyword evidence="6" id="KW-0479">Metal-binding</keyword>
<comment type="cofactor">
    <cofactor evidence="1">
        <name>heme b</name>
        <dbReference type="ChEBI" id="CHEBI:60344"/>
    </cofactor>
</comment>
<sequence>MAQETQFPPEEQTPLLTQSSEQPSVPRHSTPQNAVSNIDQRPEYSFASLLEAHRLPTHRMGMVWVAELGICIWIITVWITVLTNQAGIFTFHPIFQSFALYCFYQGVIILQPTNTPASKRTGLLVHEAFQLLGSLSIIIGASCIFYNKLSHSASHFTSWHGILGLISTSIVLIQALFGMLIGFETSRDYILGDSLGRKLWRFHRASGYLLLVLMTATVLTVTKADWVIQVTTSWSIWVLTISPIVALIGLLSLSKLSPFMNSATISLELSALFIPNKIFGR</sequence>
<keyword evidence="7" id="KW-0249">Electron transport</keyword>
<keyword evidence="4" id="KW-0349">Heme</keyword>
<proteinExistence type="predicted"/>
<feature type="transmembrane region" description="Helical" evidence="12">
    <location>
        <begin position="159"/>
        <end position="181"/>
    </location>
</feature>